<evidence type="ECO:0000313" key="2">
    <source>
        <dbReference type="Proteomes" id="UP000077552"/>
    </source>
</evidence>
<reference evidence="1 2" key="1">
    <citation type="submission" date="2016-05" db="EMBL/GenBank/DDBJ databases">
        <title>Genome sequencing of Vitellibacter soesokkakensis RSSK-12.</title>
        <authorList>
            <person name="Thevarajoo S."/>
            <person name="Selvaratnam C."/>
            <person name="Goh K.M."/>
            <person name="Chan K.-G."/>
            <person name="Chong C.S."/>
        </authorList>
    </citation>
    <scope>NUCLEOTIDE SEQUENCE [LARGE SCALE GENOMIC DNA]</scope>
    <source>
        <strain evidence="1 2">RSSK-12</strain>
    </source>
</reference>
<name>A0A1A9LGM5_9FLAO</name>
<organism evidence="1 2">
    <name type="scientific">Aequorivita soesokkakensis</name>
    <dbReference type="NCBI Taxonomy" id="1385699"/>
    <lineage>
        <taxon>Bacteria</taxon>
        <taxon>Pseudomonadati</taxon>
        <taxon>Bacteroidota</taxon>
        <taxon>Flavobacteriia</taxon>
        <taxon>Flavobacteriales</taxon>
        <taxon>Flavobacteriaceae</taxon>
        <taxon>Aequorivita</taxon>
    </lineage>
</organism>
<gene>
    <name evidence="1" type="ORF">A7A78_00785</name>
</gene>
<accession>A0A1A9LGM5</accession>
<evidence type="ECO:0000313" key="1">
    <source>
        <dbReference type="EMBL" id="OAD92478.1"/>
    </source>
</evidence>
<dbReference type="STRING" id="1385699.A7A78_00785"/>
<dbReference type="EMBL" id="LXIE01000001">
    <property type="protein sequence ID" value="OAD92478.1"/>
    <property type="molecule type" value="Genomic_DNA"/>
</dbReference>
<dbReference type="Proteomes" id="UP000077552">
    <property type="component" value="Unassembled WGS sequence"/>
</dbReference>
<comment type="caution">
    <text evidence="1">The sequence shown here is derived from an EMBL/GenBank/DDBJ whole genome shotgun (WGS) entry which is preliminary data.</text>
</comment>
<dbReference type="AlphaFoldDB" id="A0A1A9LGM5"/>
<dbReference type="OrthoDB" id="1441364at2"/>
<evidence type="ECO:0008006" key="3">
    <source>
        <dbReference type="Google" id="ProtNLM"/>
    </source>
</evidence>
<dbReference type="RefSeq" id="WP_068760280.1">
    <property type="nucleotide sequence ID" value="NZ_LXIE01000001.1"/>
</dbReference>
<protein>
    <recommendedName>
        <fullName evidence="3">Glutaredoxin domain-containing protein</fullName>
    </recommendedName>
</protein>
<sequence length="205" mass="23521">MFKKLLFVLLIAIIYTPTSLFSQEKPIEIVEEEKANRLFLYALNKNEQDLDVMITVEGTNFRQSKSKPRMIRVPAASKVLLTNLFVERGKRANYTYKLVVNDSLSRRALPREFEPIKIEPKKKVIVYIPENCATCDSLVSNLDKSRYLYTSYRFSEKPELKGQLAPAFTNATVKIDSVTTPIISLGGVLHVKIEDYDQLLEELNK</sequence>
<keyword evidence="2" id="KW-1185">Reference proteome</keyword>
<proteinExistence type="predicted"/>